<dbReference type="EMBL" id="KB321061">
    <property type="protein sequence ID" value="ELW48360.1"/>
    <property type="molecule type" value="Genomic_DNA"/>
</dbReference>
<evidence type="ECO:0000256" key="5">
    <source>
        <dbReference type="ARBA" id="ARBA00023242"/>
    </source>
</evidence>
<dbReference type="GO" id="GO:0005634">
    <property type="term" value="C:nucleus"/>
    <property type="evidence" value="ECO:0007669"/>
    <property type="project" value="UniProtKB-SubCell"/>
</dbReference>
<dbReference type="Pfam" id="PF00645">
    <property type="entry name" value="zf-PARP"/>
    <property type="match status" value="1"/>
</dbReference>
<evidence type="ECO:0000313" key="9">
    <source>
        <dbReference type="Proteomes" id="UP000011518"/>
    </source>
</evidence>
<dbReference type="AlphaFoldDB" id="L9JCL4"/>
<keyword evidence="9" id="KW-1185">Reference proteome</keyword>
<reference evidence="9" key="1">
    <citation type="submission" date="2012-07" db="EMBL/GenBank/DDBJ databases">
        <title>Genome of the Chinese tree shrew, a rising model animal genetically related to primates.</title>
        <authorList>
            <person name="Zhang G."/>
            <person name="Fan Y."/>
            <person name="Yao Y."/>
            <person name="Huang Z."/>
        </authorList>
    </citation>
    <scope>NUCLEOTIDE SEQUENCE [LARGE SCALE GENOMIC DNA]</scope>
</reference>
<evidence type="ECO:0000256" key="2">
    <source>
        <dbReference type="ARBA" id="ARBA00022723"/>
    </source>
</evidence>
<keyword evidence="3" id="KW-0863">Zinc-finger</keyword>
<evidence type="ECO:0000256" key="4">
    <source>
        <dbReference type="ARBA" id="ARBA00022833"/>
    </source>
</evidence>
<feature type="domain" description="PARP-type" evidence="7">
    <location>
        <begin position="13"/>
        <end position="80"/>
    </location>
</feature>
<comment type="subcellular location">
    <subcellularLocation>
        <location evidence="1">Nucleus</location>
    </subcellularLocation>
</comment>
<dbReference type="Proteomes" id="UP000011518">
    <property type="component" value="Unassembled WGS sequence"/>
</dbReference>
<dbReference type="InterPro" id="IPR036957">
    <property type="entry name" value="Znf_PARP_sf"/>
</dbReference>
<organism evidence="8 9">
    <name type="scientific">Tupaia chinensis</name>
    <name type="common">Chinese tree shrew</name>
    <name type="synonym">Tupaia belangeri chinensis</name>
    <dbReference type="NCBI Taxonomy" id="246437"/>
    <lineage>
        <taxon>Eukaryota</taxon>
        <taxon>Metazoa</taxon>
        <taxon>Chordata</taxon>
        <taxon>Craniata</taxon>
        <taxon>Vertebrata</taxon>
        <taxon>Euteleostomi</taxon>
        <taxon>Mammalia</taxon>
        <taxon>Eutheria</taxon>
        <taxon>Euarchontoglires</taxon>
        <taxon>Scandentia</taxon>
        <taxon>Tupaiidae</taxon>
        <taxon>Tupaia</taxon>
    </lineage>
</organism>
<dbReference type="Gene3D" id="3.30.1740.10">
    <property type="entry name" value="Zinc finger, PARP-type"/>
    <property type="match status" value="1"/>
</dbReference>
<feature type="region of interest" description="Disordered" evidence="6">
    <location>
        <begin position="73"/>
        <end position="125"/>
    </location>
</feature>
<sequence length="125" mass="14301">MDLAARQRRRGDFAAEYAKFNRSTCKGCVEKIEKGQMRLFKKMSNPEKPRLSMVDCWYHQSYFATNTEELGLGPKYRASQPKHPHCKGQRGPEEAAPEVKSKGWEGDLKGPKDPTHSTRFCVSHD</sequence>
<dbReference type="InterPro" id="IPR001510">
    <property type="entry name" value="Znf_PARP"/>
</dbReference>
<keyword evidence="2" id="KW-0479">Metal-binding</keyword>
<feature type="compositionally biased region" description="Basic and acidic residues" evidence="6">
    <location>
        <begin position="90"/>
        <end position="125"/>
    </location>
</feature>
<protein>
    <submittedName>
        <fullName evidence="8">Poly [ADP-ribose] polymerase 1</fullName>
    </submittedName>
</protein>
<proteinExistence type="predicted"/>
<keyword evidence="5" id="KW-0539">Nucleus</keyword>
<accession>L9JCL4</accession>
<dbReference type="GO" id="GO:0008270">
    <property type="term" value="F:zinc ion binding"/>
    <property type="evidence" value="ECO:0007669"/>
    <property type="project" value="UniProtKB-KW"/>
</dbReference>
<keyword evidence="4" id="KW-0862">Zinc</keyword>
<name>L9JCL4_TUPCH</name>
<evidence type="ECO:0000256" key="1">
    <source>
        <dbReference type="ARBA" id="ARBA00004123"/>
    </source>
</evidence>
<dbReference type="SMART" id="SM01336">
    <property type="entry name" value="zf-PARP"/>
    <property type="match status" value="1"/>
</dbReference>
<dbReference type="SUPFAM" id="SSF57716">
    <property type="entry name" value="Glucocorticoid receptor-like (DNA-binding domain)"/>
    <property type="match status" value="1"/>
</dbReference>
<evidence type="ECO:0000259" key="7">
    <source>
        <dbReference type="PROSITE" id="PS50064"/>
    </source>
</evidence>
<evidence type="ECO:0000256" key="6">
    <source>
        <dbReference type="SAM" id="MobiDB-lite"/>
    </source>
</evidence>
<gene>
    <name evidence="8" type="ORF">TREES_T100014345</name>
</gene>
<dbReference type="STRING" id="246437.L9JCL4"/>
<reference evidence="9" key="2">
    <citation type="journal article" date="2013" name="Nat. Commun.">
        <title>Genome of the Chinese tree shrew.</title>
        <authorList>
            <person name="Fan Y."/>
            <person name="Huang Z.Y."/>
            <person name="Cao C.C."/>
            <person name="Chen C.S."/>
            <person name="Chen Y.X."/>
            <person name="Fan D.D."/>
            <person name="He J."/>
            <person name="Hou H.L."/>
            <person name="Hu L."/>
            <person name="Hu X.T."/>
            <person name="Jiang X.T."/>
            <person name="Lai R."/>
            <person name="Lang Y.S."/>
            <person name="Liang B."/>
            <person name="Liao S.G."/>
            <person name="Mu D."/>
            <person name="Ma Y.Y."/>
            <person name="Niu Y.Y."/>
            <person name="Sun X.Q."/>
            <person name="Xia J.Q."/>
            <person name="Xiao J."/>
            <person name="Xiong Z.Q."/>
            <person name="Xu L."/>
            <person name="Yang L."/>
            <person name="Zhang Y."/>
            <person name="Zhao W."/>
            <person name="Zhao X.D."/>
            <person name="Zheng Y.T."/>
            <person name="Zhou J.M."/>
            <person name="Zhu Y.B."/>
            <person name="Zhang G.J."/>
            <person name="Wang J."/>
            <person name="Yao Y.G."/>
        </authorList>
    </citation>
    <scope>NUCLEOTIDE SEQUENCE [LARGE SCALE GENOMIC DNA]</scope>
</reference>
<evidence type="ECO:0000313" key="8">
    <source>
        <dbReference type="EMBL" id="ELW48360.1"/>
    </source>
</evidence>
<evidence type="ECO:0000256" key="3">
    <source>
        <dbReference type="ARBA" id="ARBA00022771"/>
    </source>
</evidence>
<dbReference type="GO" id="GO:0003677">
    <property type="term" value="F:DNA binding"/>
    <property type="evidence" value="ECO:0007669"/>
    <property type="project" value="InterPro"/>
</dbReference>
<dbReference type="InParanoid" id="L9JCL4"/>
<dbReference type="PROSITE" id="PS50064">
    <property type="entry name" value="ZF_PARP_2"/>
    <property type="match status" value="1"/>
</dbReference>